<feature type="compositionally biased region" description="Basic and acidic residues" evidence="1">
    <location>
        <begin position="142"/>
        <end position="154"/>
    </location>
</feature>
<keyword evidence="3" id="KW-1185">Reference proteome</keyword>
<feature type="compositionally biased region" description="Polar residues" evidence="1">
    <location>
        <begin position="89"/>
        <end position="123"/>
    </location>
</feature>
<dbReference type="Proteomes" id="UP001159405">
    <property type="component" value="Unassembled WGS sequence"/>
</dbReference>
<protein>
    <submittedName>
        <fullName evidence="2">Uncharacterized protein</fullName>
    </submittedName>
</protein>
<evidence type="ECO:0000256" key="1">
    <source>
        <dbReference type="SAM" id="MobiDB-lite"/>
    </source>
</evidence>
<comment type="caution">
    <text evidence="2">The sequence shown here is derived from an EMBL/GenBank/DDBJ whole genome shotgun (WGS) entry which is preliminary data.</text>
</comment>
<feature type="region of interest" description="Disordered" evidence="1">
    <location>
        <begin position="1"/>
        <end position="50"/>
    </location>
</feature>
<reference evidence="2 3" key="1">
    <citation type="submission" date="2022-05" db="EMBL/GenBank/DDBJ databases">
        <authorList>
            <consortium name="Genoscope - CEA"/>
            <person name="William W."/>
        </authorList>
    </citation>
    <scope>NUCLEOTIDE SEQUENCE [LARGE SCALE GENOMIC DNA]</scope>
</reference>
<feature type="region of interest" description="Disordered" evidence="1">
    <location>
        <begin position="63"/>
        <end position="82"/>
    </location>
</feature>
<dbReference type="EMBL" id="CALNXK010000087">
    <property type="protein sequence ID" value="CAH3149880.1"/>
    <property type="molecule type" value="Genomic_DNA"/>
</dbReference>
<gene>
    <name evidence="2" type="ORF">PLOB_00047528</name>
</gene>
<name>A0ABN8PSA9_9CNID</name>
<feature type="region of interest" description="Disordered" evidence="1">
    <location>
        <begin position="89"/>
        <end position="154"/>
    </location>
</feature>
<proteinExistence type="predicted"/>
<evidence type="ECO:0000313" key="3">
    <source>
        <dbReference type="Proteomes" id="UP001159405"/>
    </source>
</evidence>
<feature type="compositionally biased region" description="Polar residues" evidence="1">
    <location>
        <begin position="1"/>
        <end position="11"/>
    </location>
</feature>
<feature type="non-terminal residue" evidence="2">
    <location>
        <position position="1"/>
    </location>
</feature>
<feature type="compositionally biased region" description="Pro residues" evidence="1">
    <location>
        <begin position="37"/>
        <end position="47"/>
    </location>
</feature>
<accession>A0ABN8PSA9</accession>
<evidence type="ECO:0000313" key="2">
    <source>
        <dbReference type="EMBL" id="CAH3149880.1"/>
    </source>
</evidence>
<organism evidence="2 3">
    <name type="scientific">Porites lobata</name>
    <dbReference type="NCBI Taxonomy" id="104759"/>
    <lineage>
        <taxon>Eukaryota</taxon>
        <taxon>Metazoa</taxon>
        <taxon>Cnidaria</taxon>
        <taxon>Anthozoa</taxon>
        <taxon>Hexacorallia</taxon>
        <taxon>Scleractinia</taxon>
        <taxon>Fungiina</taxon>
        <taxon>Poritidae</taxon>
        <taxon>Porites</taxon>
    </lineage>
</organism>
<sequence length="154" mass="16801">SQWYANPNPSLNGMPIPTQVPAACQSRSQSEWYANPNPSPSGMPIPAPVSRICQSQPQCQWYSNPNPSIHNGMSTSTPVSMVCQSQPQSQWYANPNPSVNDLNPSLNGTLMSTNAHNGKNGENSPKFGEYVMTKQRVPIESGDFRDNGEHSPKS</sequence>